<keyword evidence="3" id="KW-0548">Nucleotidyltransferase</keyword>
<evidence type="ECO:0000259" key="1">
    <source>
        <dbReference type="Pfam" id="PF12804"/>
    </source>
</evidence>
<dbReference type="GO" id="GO:0016779">
    <property type="term" value="F:nucleotidyltransferase activity"/>
    <property type="evidence" value="ECO:0007669"/>
    <property type="project" value="UniProtKB-KW"/>
</dbReference>
<dbReference type="InterPro" id="IPR029044">
    <property type="entry name" value="Nucleotide-diphossugar_trans"/>
</dbReference>
<dbReference type="AlphaFoldDB" id="A0AB36NUR1"/>
<evidence type="ECO:0000313" key="5">
    <source>
        <dbReference type="Proteomes" id="UP000198431"/>
    </source>
</evidence>
<gene>
    <name evidence="2" type="ORF">B0A72_22485</name>
    <name evidence="3" type="ORF">SAMN05444387_4729</name>
</gene>
<keyword evidence="3" id="KW-0808">Transferase</keyword>
<proteinExistence type="predicted"/>
<protein>
    <submittedName>
        <fullName evidence="3">Molybdenum cofactor cytidylyltransferase</fullName>
    </submittedName>
    <submittedName>
        <fullName evidence="2">Molybdopterin-guanine dinucleotide biosynthesis protein MobA</fullName>
    </submittedName>
</protein>
<organism evidence="2 5">
    <name type="scientific">Flavobacterium pectinovorum</name>
    <dbReference type="NCBI Taxonomy" id="29533"/>
    <lineage>
        <taxon>Bacteria</taxon>
        <taxon>Pseudomonadati</taxon>
        <taxon>Bacteroidota</taxon>
        <taxon>Flavobacteriia</taxon>
        <taxon>Flavobacteriales</taxon>
        <taxon>Flavobacteriaceae</taxon>
        <taxon>Flavobacterium</taxon>
    </lineage>
</organism>
<dbReference type="Proteomes" id="UP000198431">
    <property type="component" value="Unassembled WGS sequence"/>
</dbReference>
<keyword evidence="4" id="KW-1185">Reference proteome</keyword>
<dbReference type="Pfam" id="PF12804">
    <property type="entry name" value="NTP_transf_3"/>
    <property type="match status" value="1"/>
</dbReference>
<dbReference type="EMBL" id="FRBX01000009">
    <property type="protein sequence ID" value="SHN21611.1"/>
    <property type="molecule type" value="Genomic_DNA"/>
</dbReference>
<evidence type="ECO:0000313" key="2">
    <source>
        <dbReference type="EMBL" id="OXA99209.1"/>
    </source>
</evidence>
<dbReference type="RefSeq" id="WP_073398309.1">
    <property type="nucleotide sequence ID" value="NZ_FRBX01000009.1"/>
</dbReference>
<accession>A0AB36NUR1</accession>
<feature type="domain" description="MobA-like NTP transferase" evidence="1">
    <location>
        <begin position="10"/>
        <end position="170"/>
    </location>
</feature>
<name>A0AB36NUR1_9FLAO</name>
<reference evidence="2 5" key="1">
    <citation type="submission" date="2016-11" db="EMBL/GenBank/DDBJ databases">
        <title>Whole genomes of Flavobacteriaceae.</title>
        <authorList>
            <person name="Stine C."/>
            <person name="Li C."/>
            <person name="Tadesse D."/>
        </authorList>
    </citation>
    <scope>NUCLEOTIDE SEQUENCE [LARGE SCALE GENOMIC DNA]</scope>
    <source>
        <strain evidence="2 5">ATCC 19366</strain>
    </source>
</reference>
<dbReference type="Gene3D" id="3.90.550.10">
    <property type="entry name" value="Spore Coat Polysaccharide Biosynthesis Protein SpsA, Chain A"/>
    <property type="match status" value="1"/>
</dbReference>
<sequence length="197" mass="21786">MSNDLKMGIIILAAGNSSRLGHPKQLLEYKNSTLLKNTITAALSVPDSIIIVVTGSNNEIIEKSLNSDEIKICFNSDWQAGMSTSIAKGLKELLLLCPDCESCIFAVCDQPYLTTAIFEDLIHHYQNNEKGIAASAYSETLGTPVLFNKKYFDELLELKGHEGAKKIINRFIDDVVAVPFEKGNVDIDTIEDYEKLI</sequence>
<dbReference type="PANTHER" id="PTHR43777:SF1">
    <property type="entry name" value="MOLYBDENUM COFACTOR CYTIDYLYLTRANSFERASE"/>
    <property type="match status" value="1"/>
</dbReference>
<dbReference type="PANTHER" id="PTHR43777">
    <property type="entry name" value="MOLYBDENUM COFACTOR CYTIDYLYLTRANSFERASE"/>
    <property type="match status" value="1"/>
</dbReference>
<comment type="caution">
    <text evidence="2">The sequence shown here is derived from an EMBL/GenBank/DDBJ whole genome shotgun (WGS) entry which is preliminary data.</text>
</comment>
<dbReference type="InterPro" id="IPR025877">
    <property type="entry name" value="MobA-like_NTP_Trfase"/>
</dbReference>
<dbReference type="SUPFAM" id="SSF53448">
    <property type="entry name" value="Nucleotide-diphospho-sugar transferases"/>
    <property type="match status" value="1"/>
</dbReference>
<dbReference type="Proteomes" id="UP000184216">
    <property type="component" value="Unassembled WGS sequence"/>
</dbReference>
<reference evidence="3 4" key="2">
    <citation type="submission" date="2016-11" db="EMBL/GenBank/DDBJ databases">
        <authorList>
            <person name="Varghese N."/>
            <person name="Submissions S."/>
        </authorList>
    </citation>
    <scope>NUCLEOTIDE SEQUENCE [LARGE SCALE GENOMIC DNA]</scope>
    <source>
        <strain evidence="3 4">DSM 6368</strain>
    </source>
</reference>
<dbReference type="CDD" id="cd04182">
    <property type="entry name" value="GT_2_like_f"/>
    <property type="match status" value="1"/>
</dbReference>
<dbReference type="EMBL" id="MUHB01000030">
    <property type="protein sequence ID" value="OXA99209.1"/>
    <property type="molecule type" value="Genomic_DNA"/>
</dbReference>
<evidence type="ECO:0000313" key="4">
    <source>
        <dbReference type="Proteomes" id="UP000184216"/>
    </source>
</evidence>
<evidence type="ECO:0000313" key="3">
    <source>
        <dbReference type="EMBL" id="SHN21611.1"/>
    </source>
</evidence>